<dbReference type="GO" id="GO:0005737">
    <property type="term" value="C:cytoplasm"/>
    <property type="evidence" value="ECO:0007669"/>
    <property type="project" value="UniProtKB-SubCell"/>
</dbReference>
<evidence type="ECO:0000256" key="4">
    <source>
        <dbReference type="ARBA" id="ARBA00022603"/>
    </source>
</evidence>
<accession>A0A1P8UIM9</accession>
<keyword evidence="3" id="KW-0698">rRNA processing</keyword>
<dbReference type="SUPFAM" id="SSF53335">
    <property type="entry name" value="S-adenosyl-L-methionine-dependent methyltransferases"/>
    <property type="match status" value="1"/>
</dbReference>
<dbReference type="RefSeq" id="WP_076837335.1">
    <property type="nucleotide sequence ID" value="NZ_CP019434.1"/>
</dbReference>
<dbReference type="CDD" id="cd02440">
    <property type="entry name" value="AdoMet_MTases"/>
    <property type="match status" value="1"/>
</dbReference>
<reference evidence="10 11" key="1">
    <citation type="submission" date="2017-01" db="EMBL/GenBank/DDBJ databases">
        <title>Draft sequence of Acidihalobacter ferrooxidans strain DSM 14175 (strain V8).</title>
        <authorList>
            <person name="Khaleque H.N."/>
            <person name="Ramsay J.P."/>
            <person name="Murphy R.J.T."/>
            <person name="Kaksonen A.H."/>
            <person name="Boxall N.J."/>
            <person name="Watkin E.L.J."/>
        </authorList>
    </citation>
    <scope>NUCLEOTIDE SEQUENCE [LARGE SCALE GENOMIC DNA]</scope>
    <source>
        <strain evidence="10 11">V8</strain>
    </source>
</reference>
<dbReference type="InterPro" id="IPR041532">
    <property type="entry name" value="RlmI-like_PUA"/>
</dbReference>
<dbReference type="PROSITE" id="PS50890">
    <property type="entry name" value="PUA"/>
    <property type="match status" value="1"/>
</dbReference>
<dbReference type="InterPro" id="IPR015947">
    <property type="entry name" value="PUA-like_sf"/>
</dbReference>
<evidence type="ECO:0000256" key="6">
    <source>
        <dbReference type="ARBA" id="ARBA00022691"/>
    </source>
</evidence>
<evidence type="ECO:0000313" key="10">
    <source>
        <dbReference type="EMBL" id="APZ43699.1"/>
    </source>
</evidence>
<keyword evidence="4 10" id="KW-0489">Methyltransferase</keyword>
<evidence type="ECO:0000256" key="1">
    <source>
        <dbReference type="ARBA" id="ARBA00004496"/>
    </source>
</evidence>
<dbReference type="GO" id="GO:0032259">
    <property type="term" value="P:methylation"/>
    <property type="evidence" value="ECO:0007669"/>
    <property type="project" value="UniProtKB-KW"/>
</dbReference>
<organism evidence="10 11">
    <name type="scientific">Acidihalobacter ferrooxydans</name>
    <dbReference type="NCBI Taxonomy" id="1765967"/>
    <lineage>
        <taxon>Bacteria</taxon>
        <taxon>Pseudomonadati</taxon>
        <taxon>Pseudomonadota</taxon>
        <taxon>Gammaproteobacteria</taxon>
        <taxon>Chromatiales</taxon>
        <taxon>Ectothiorhodospiraceae</taxon>
        <taxon>Acidihalobacter</taxon>
    </lineage>
</organism>
<dbReference type="Gene3D" id="3.30.750.80">
    <property type="entry name" value="RNA methyltransferase domain (HRMD) like"/>
    <property type="match status" value="1"/>
</dbReference>
<dbReference type="PANTHER" id="PTHR42873">
    <property type="entry name" value="RIBOSOMAL RNA LARGE SUBUNIT METHYLTRANSFERASE"/>
    <property type="match status" value="1"/>
</dbReference>
<dbReference type="Proteomes" id="UP000243807">
    <property type="component" value="Chromosome"/>
</dbReference>
<keyword evidence="6" id="KW-0949">S-adenosyl-L-methionine</keyword>
<keyword evidence="2" id="KW-0963">Cytoplasm</keyword>
<dbReference type="InterPro" id="IPR019614">
    <property type="entry name" value="SAM-dep_methyl-trfase"/>
</dbReference>
<dbReference type="InterPro" id="IPR036974">
    <property type="entry name" value="PUA_sf"/>
</dbReference>
<evidence type="ECO:0000256" key="7">
    <source>
        <dbReference type="ARBA" id="ARBA00038091"/>
    </source>
</evidence>
<keyword evidence="11" id="KW-1185">Reference proteome</keyword>
<dbReference type="EMBL" id="CP019434">
    <property type="protein sequence ID" value="APZ43699.1"/>
    <property type="molecule type" value="Genomic_DNA"/>
</dbReference>
<evidence type="ECO:0000256" key="3">
    <source>
        <dbReference type="ARBA" id="ARBA00022552"/>
    </source>
</evidence>
<evidence type="ECO:0000256" key="2">
    <source>
        <dbReference type="ARBA" id="ARBA00022490"/>
    </source>
</evidence>
<dbReference type="STRING" id="1765967.BW247_11855"/>
<evidence type="ECO:0000313" key="11">
    <source>
        <dbReference type="Proteomes" id="UP000243807"/>
    </source>
</evidence>
<dbReference type="GO" id="GO:0008168">
    <property type="term" value="F:methyltransferase activity"/>
    <property type="evidence" value="ECO:0007669"/>
    <property type="project" value="UniProtKB-KW"/>
</dbReference>
<dbReference type="InterPro" id="IPR029063">
    <property type="entry name" value="SAM-dependent_MTases_sf"/>
</dbReference>
<dbReference type="GO" id="GO:0003723">
    <property type="term" value="F:RNA binding"/>
    <property type="evidence" value="ECO:0007669"/>
    <property type="project" value="InterPro"/>
</dbReference>
<evidence type="ECO:0000259" key="8">
    <source>
        <dbReference type="Pfam" id="PF10672"/>
    </source>
</evidence>
<sequence>MTDTVLPVLRLKKGEDRRLRAGHLWVFSNEVDVKRTPLDAFAPGDAVSIEDAQGHALGTGYVNPRSLICARLLSRDRRYPWGPSLLVHRLKVALSLREKRYASPYYRLVHGEGDGLPGLVVDRYGDVLVVQVTTAGMERELEALLAALEKVVKPAAVLLRNDTAIRELEGLERYVRVALGEPPTEIEVEEAGRRFVAPLDAGQKTGWFYDQRDNRDRLAGFVTGGRVLDVFSYVGAWGVRAALAGAREAVCVDQSQTALDYVARNAQANGVGERVGVRQGDAFEVLRELREAGERFDAVILDPPAFIKRRKDQRAGEQAYRRLNQAGMQLLERDGFLISCSCSYHLPRDTLVAQMQQAARHLDRELQVLAHGYQSVDHPMHPAIPETAYLKVVYGRVHR</sequence>
<feature type="domain" description="S-adenosylmethionine-dependent methyltransferase" evidence="8">
    <location>
        <begin position="107"/>
        <end position="359"/>
    </location>
</feature>
<dbReference type="PANTHER" id="PTHR42873:SF1">
    <property type="entry name" value="S-ADENOSYLMETHIONINE-DEPENDENT METHYLTRANSFERASE DOMAIN-CONTAINING PROTEIN"/>
    <property type="match status" value="1"/>
</dbReference>
<dbReference type="Gene3D" id="3.40.50.150">
    <property type="entry name" value="Vaccinia Virus protein VP39"/>
    <property type="match status" value="1"/>
</dbReference>
<protein>
    <submittedName>
        <fullName evidence="10">rRNA large subunit methyltransferase I</fullName>
    </submittedName>
</protein>
<dbReference type="Gene3D" id="2.30.130.10">
    <property type="entry name" value="PUA domain"/>
    <property type="match status" value="1"/>
</dbReference>
<dbReference type="SUPFAM" id="SSF88697">
    <property type="entry name" value="PUA domain-like"/>
    <property type="match status" value="1"/>
</dbReference>
<feature type="domain" description="RlmI-like PUA" evidence="9">
    <location>
        <begin position="9"/>
        <end position="75"/>
    </location>
</feature>
<comment type="subcellular location">
    <subcellularLocation>
        <location evidence="1">Cytoplasm</location>
    </subcellularLocation>
</comment>
<evidence type="ECO:0000256" key="5">
    <source>
        <dbReference type="ARBA" id="ARBA00022679"/>
    </source>
</evidence>
<dbReference type="Pfam" id="PF17785">
    <property type="entry name" value="PUA_3"/>
    <property type="match status" value="1"/>
</dbReference>
<dbReference type="KEGG" id="afy:BW247_11855"/>
<evidence type="ECO:0000259" key="9">
    <source>
        <dbReference type="Pfam" id="PF17785"/>
    </source>
</evidence>
<dbReference type="AlphaFoldDB" id="A0A1P8UIM9"/>
<keyword evidence="5 10" id="KW-0808">Transferase</keyword>
<proteinExistence type="inferred from homology"/>
<dbReference type="GO" id="GO:0006364">
    <property type="term" value="P:rRNA processing"/>
    <property type="evidence" value="ECO:0007669"/>
    <property type="project" value="UniProtKB-KW"/>
</dbReference>
<dbReference type="CDD" id="cd21153">
    <property type="entry name" value="PUA_RlmI"/>
    <property type="match status" value="1"/>
</dbReference>
<dbReference type="Pfam" id="PF10672">
    <property type="entry name" value="Methyltrans_SAM"/>
    <property type="match status" value="1"/>
</dbReference>
<dbReference type="CDD" id="cd11572">
    <property type="entry name" value="RlmI_M_like"/>
    <property type="match status" value="1"/>
</dbReference>
<name>A0A1P8UIM9_9GAMM</name>
<gene>
    <name evidence="10" type="ORF">BW247_11855</name>
</gene>
<comment type="similarity">
    <text evidence="7">Belongs to the methyltransferase superfamily. RlmI family.</text>
</comment>